<protein>
    <submittedName>
        <fullName evidence="1">Uncharacterized protein</fullName>
    </submittedName>
</protein>
<sequence length="46" mass="5308">MEQYHNMRVLVQMKQTGAEFFVDLNYSFQVRGMDTLPRALVGSLEG</sequence>
<evidence type="ECO:0000313" key="1">
    <source>
        <dbReference type="EMBL" id="KUG03689.1"/>
    </source>
</evidence>
<gene>
    <name evidence="1" type="ORF">ASZ90_018936</name>
</gene>
<dbReference type="EMBL" id="LNQE01001872">
    <property type="protein sequence ID" value="KUG03689.1"/>
    <property type="molecule type" value="Genomic_DNA"/>
</dbReference>
<proteinExistence type="predicted"/>
<name>A0A0W8E5D7_9ZZZZ</name>
<comment type="caution">
    <text evidence="1">The sequence shown here is derived from an EMBL/GenBank/DDBJ whole genome shotgun (WGS) entry which is preliminary data.</text>
</comment>
<dbReference type="AlphaFoldDB" id="A0A0W8E5D7"/>
<reference evidence="1" key="1">
    <citation type="journal article" date="2015" name="Proc. Natl. Acad. Sci. U.S.A.">
        <title>Networks of energetic and metabolic interactions define dynamics in microbial communities.</title>
        <authorList>
            <person name="Embree M."/>
            <person name="Liu J.K."/>
            <person name="Al-Bassam M.M."/>
            <person name="Zengler K."/>
        </authorList>
    </citation>
    <scope>NUCLEOTIDE SEQUENCE</scope>
</reference>
<organism evidence="1">
    <name type="scientific">hydrocarbon metagenome</name>
    <dbReference type="NCBI Taxonomy" id="938273"/>
    <lineage>
        <taxon>unclassified sequences</taxon>
        <taxon>metagenomes</taxon>
        <taxon>ecological metagenomes</taxon>
    </lineage>
</organism>
<accession>A0A0W8E5D7</accession>